<dbReference type="Gene3D" id="1.20.5.4130">
    <property type="match status" value="1"/>
</dbReference>
<dbReference type="CDD" id="cd14798">
    <property type="entry name" value="RX-CC_like"/>
    <property type="match status" value="1"/>
</dbReference>
<reference evidence="8 9" key="1">
    <citation type="journal article" date="2014" name="Genome Biol.">
        <title>Transcriptome and methylome profiling reveals relics of genome dominance in the mesopolyploid Brassica oleracea.</title>
        <authorList>
            <person name="Parkin I.A."/>
            <person name="Koh C."/>
            <person name="Tang H."/>
            <person name="Robinson S.J."/>
            <person name="Kagale S."/>
            <person name="Clarke W.E."/>
            <person name="Town C.D."/>
            <person name="Nixon J."/>
            <person name="Krishnakumar V."/>
            <person name="Bidwell S.L."/>
            <person name="Denoeud F."/>
            <person name="Belcram H."/>
            <person name="Links M.G."/>
            <person name="Just J."/>
            <person name="Clarke C."/>
            <person name="Bender T."/>
            <person name="Huebert T."/>
            <person name="Mason A.S."/>
            <person name="Pires J.C."/>
            <person name="Barker G."/>
            <person name="Moore J."/>
            <person name="Walley P.G."/>
            <person name="Manoli S."/>
            <person name="Batley J."/>
            <person name="Edwards D."/>
            <person name="Nelson M.N."/>
            <person name="Wang X."/>
            <person name="Paterson A.H."/>
            <person name="King G."/>
            <person name="Bancroft I."/>
            <person name="Chalhoub B."/>
            <person name="Sharpe A.G."/>
        </authorList>
    </citation>
    <scope>NUCLEOTIDE SEQUENCE</scope>
    <source>
        <strain evidence="8 9">cv. TO1000</strain>
    </source>
</reference>
<dbReference type="EnsemblPlants" id="Bo1g147600.1">
    <property type="protein sequence ID" value="Bo1g147600.1"/>
    <property type="gene ID" value="Bo1g147600"/>
</dbReference>
<dbReference type="Gene3D" id="1.10.8.430">
    <property type="entry name" value="Helical domain of apoptotic protease-activating factors"/>
    <property type="match status" value="1"/>
</dbReference>
<dbReference type="GeneID" id="106327486"/>
<dbReference type="InterPro" id="IPR038005">
    <property type="entry name" value="RX-like_CC"/>
</dbReference>
<dbReference type="AlphaFoldDB" id="A0A0D3AF79"/>
<dbReference type="InterPro" id="IPR044974">
    <property type="entry name" value="Disease_R_plants"/>
</dbReference>
<dbReference type="RefSeq" id="XP_013621104.1">
    <property type="nucleotide sequence ID" value="XM_013765650.1"/>
</dbReference>
<dbReference type="STRING" id="109376.A0A0D3AF79"/>
<dbReference type="Gramene" id="Bo1g147600.1">
    <property type="protein sequence ID" value="Bo1g147600.1"/>
    <property type="gene ID" value="Bo1g147600"/>
</dbReference>
<keyword evidence="9" id="KW-1185">Reference proteome</keyword>
<feature type="domain" description="Disease resistance protein winged helix" evidence="6">
    <location>
        <begin position="444"/>
        <end position="515"/>
    </location>
</feature>
<name>A0A0D3AF79_BRAOL</name>
<evidence type="ECO:0000259" key="5">
    <source>
        <dbReference type="Pfam" id="PF18052"/>
    </source>
</evidence>
<dbReference type="SUPFAM" id="SSF52058">
    <property type="entry name" value="L domain-like"/>
    <property type="match status" value="1"/>
</dbReference>
<dbReference type="FunFam" id="3.40.50.300:FF:001091">
    <property type="entry name" value="Probable disease resistance protein At1g61300"/>
    <property type="match status" value="1"/>
</dbReference>
<dbReference type="GO" id="GO:0043531">
    <property type="term" value="F:ADP binding"/>
    <property type="evidence" value="ECO:0007669"/>
    <property type="project" value="InterPro"/>
</dbReference>
<evidence type="ECO:0000256" key="3">
    <source>
        <dbReference type="ARBA" id="ARBA00022821"/>
    </source>
</evidence>
<evidence type="ECO:0000256" key="2">
    <source>
        <dbReference type="ARBA" id="ARBA00022741"/>
    </source>
</evidence>
<dbReference type="OrthoDB" id="598235at2759"/>
<dbReference type="PANTHER" id="PTHR23155">
    <property type="entry name" value="DISEASE RESISTANCE PROTEIN RP"/>
    <property type="match status" value="1"/>
</dbReference>
<dbReference type="OMA" id="ISHEEEF"/>
<dbReference type="InterPro" id="IPR002182">
    <property type="entry name" value="NB-ARC"/>
</dbReference>
<evidence type="ECO:0000256" key="1">
    <source>
        <dbReference type="ARBA" id="ARBA00022737"/>
    </source>
</evidence>
<feature type="domain" description="Disease resistance R13L4/SHOC-2-like LRR" evidence="7">
    <location>
        <begin position="576"/>
        <end position="883"/>
    </location>
</feature>
<dbReference type="InterPro" id="IPR027417">
    <property type="entry name" value="P-loop_NTPase"/>
</dbReference>
<feature type="domain" description="NB-ARC" evidence="4">
    <location>
        <begin position="181"/>
        <end position="358"/>
    </location>
</feature>
<dbReference type="KEGG" id="boe:106327486"/>
<feature type="domain" description="Disease resistance N-terminal" evidence="5">
    <location>
        <begin position="11"/>
        <end position="103"/>
    </location>
</feature>
<evidence type="ECO:0000259" key="4">
    <source>
        <dbReference type="Pfam" id="PF00931"/>
    </source>
</evidence>
<keyword evidence="1" id="KW-0677">Repeat</keyword>
<organism evidence="8 9">
    <name type="scientific">Brassica oleracea var. oleracea</name>
    <dbReference type="NCBI Taxonomy" id="109376"/>
    <lineage>
        <taxon>Eukaryota</taxon>
        <taxon>Viridiplantae</taxon>
        <taxon>Streptophyta</taxon>
        <taxon>Embryophyta</taxon>
        <taxon>Tracheophyta</taxon>
        <taxon>Spermatophyta</taxon>
        <taxon>Magnoliopsida</taxon>
        <taxon>eudicotyledons</taxon>
        <taxon>Gunneridae</taxon>
        <taxon>Pentapetalae</taxon>
        <taxon>rosids</taxon>
        <taxon>malvids</taxon>
        <taxon>Brassicales</taxon>
        <taxon>Brassicaceae</taxon>
        <taxon>Brassiceae</taxon>
        <taxon>Brassica</taxon>
    </lineage>
</organism>
<dbReference type="SUPFAM" id="SSF52540">
    <property type="entry name" value="P-loop containing nucleoside triphosphate hydrolases"/>
    <property type="match status" value="1"/>
</dbReference>
<protein>
    <recommendedName>
        <fullName evidence="10">NB-ARC domain-containing protein</fullName>
    </recommendedName>
</protein>
<keyword evidence="3" id="KW-0611">Plant defense</keyword>
<dbReference type="GO" id="GO:0009626">
    <property type="term" value="P:plant-type hypersensitive response"/>
    <property type="evidence" value="ECO:0007669"/>
    <property type="project" value="EnsemblPlants"/>
</dbReference>
<dbReference type="InterPro" id="IPR041118">
    <property type="entry name" value="Rx_N"/>
</dbReference>
<dbReference type="Proteomes" id="UP000032141">
    <property type="component" value="Chromosome C1"/>
</dbReference>
<dbReference type="PANTHER" id="PTHR23155:SF1205">
    <property type="entry name" value="DISEASE RESISTANCE PROTEIN RPM1"/>
    <property type="match status" value="1"/>
</dbReference>
<evidence type="ECO:0000259" key="6">
    <source>
        <dbReference type="Pfam" id="PF23559"/>
    </source>
</evidence>
<dbReference type="InterPro" id="IPR055414">
    <property type="entry name" value="LRR_R13L4/SHOC2-like"/>
</dbReference>
<dbReference type="GO" id="GO:0031234">
    <property type="term" value="C:extrinsic component of cytoplasmic side of plasma membrane"/>
    <property type="evidence" value="ECO:0007669"/>
    <property type="project" value="EnsemblPlants"/>
</dbReference>
<dbReference type="InterPro" id="IPR058922">
    <property type="entry name" value="WHD_DRP"/>
</dbReference>
<dbReference type="Pfam" id="PF00931">
    <property type="entry name" value="NB-ARC"/>
    <property type="match status" value="1"/>
</dbReference>
<dbReference type="Pfam" id="PF18052">
    <property type="entry name" value="Rx_N"/>
    <property type="match status" value="1"/>
</dbReference>
<evidence type="ECO:0008006" key="10">
    <source>
        <dbReference type="Google" id="ProtNLM"/>
    </source>
</evidence>
<sequence>MASATVDVGIGLILNLLENETLLLSGVHSEIEKMKKELLIIKSFLEDTHKQDGNGSTTTTTTGTTTTQLFQTFVANTRDLAYQVEDIIDEFTYHIHGYRSCTKLRRAVHFPMYMWARHSIAQKLGAVNVMIRSISESMKRYQTYQGASVSHVDDGGGTKWVNHISESSLFFSENSLVGIDAAKGKLIGWLLSPEPQRIVVSVVGMGGSGKTTLSANIFKSQTVRKHFASYAWVTISKSYVIEDVFRTMIKEFYKEAETQIPGELYSLTYRELVEKLVEYLHSKRYFVMLDDVWNTGLWREISIALPDGISGSRVMVTTRSNNMASFSYGSGSRKHEIELLKEDEAWALFCNKAFSGSLEECRRRNLEVVARKLVERCQGLPLAIASLGSMMSTKRLESEWKQVYNSLNWELNNNLELKVVRSILLLSFSDLPYPLKRCFLYCCLFPVNYRMKRKRLVRMWMAQRFVEPIRGVKAEEVADGYLNELVYRNMLQVILWNPFGRPKVFKMHDVIREIALSISKAERFCDVNGDDDDDDDAETAEDHGTRHLCIQKEMRSGTLRRTNLHTLLVCTKHSIELPPSLKLLRALDLEGSGVTKLPDFLVTLFNLKYLNLSKTEVKELPRDFHRLINLETLNTRHSKVDELPPGMWKLRKLRYLITFRCNYGHDSNWNYVLGTKVSPSICQLKDLQVMDCFNAEAELIKKLGGMTQLTRISLVMIKREHGSDLCESLNKIKRLRFLSLTSIHEEEPLEIDGLIATASIEKLFLAGKLERVPSWFSTLQNVTYLGLRGSQLQENAIHYLQTLPKLVWLSFYKAYMGTRLCFAEGFENLKILDIVQMRHLTEVVIEEGAMVGIQKLYVRACRVLESVPRGIENLVNLQELHLSHVSDQLVERIRGEEGVDRWSVKHIPAIKHHFRTEDGSFYVSLSS</sequence>
<dbReference type="FunFam" id="1.10.8.430:FF:000003">
    <property type="entry name" value="Probable disease resistance protein At5g66910"/>
    <property type="match status" value="1"/>
</dbReference>
<evidence type="ECO:0000313" key="9">
    <source>
        <dbReference type="Proteomes" id="UP000032141"/>
    </source>
</evidence>
<evidence type="ECO:0000259" key="7">
    <source>
        <dbReference type="Pfam" id="PF23598"/>
    </source>
</evidence>
<evidence type="ECO:0000313" key="8">
    <source>
        <dbReference type="EnsemblPlants" id="Bo1g147600.1"/>
    </source>
</evidence>
<dbReference type="Gene3D" id="1.10.10.10">
    <property type="entry name" value="Winged helix-like DNA-binding domain superfamily/Winged helix DNA-binding domain"/>
    <property type="match status" value="1"/>
</dbReference>
<dbReference type="FunFam" id="1.10.10.10:FF:000322">
    <property type="entry name" value="Probable disease resistance protein At1g63360"/>
    <property type="match status" value="1"/>
</dbReference>
<dbReference type="InterPro" id="IPR032675">
    <property type="entry name" value="LRR_dom_sf"/>
</dbReference>
<dbReference type="Pfam" id="PF23598">
    <property type="entry name" value="LRR_14"/>
    <property type="match status" value="1"/>
</dbReference>
<proteinExistence type="predicted"/>
<dbReference type="Gene3D" id="3.40.50.300">
    <property type="entry name" value="P-loop containing nucleotide triphosphate hydrolases"/>
    <property type="match status" value="1"/>
</dbReference>
<reference evidence="8" key="2">
    <citation type="submission" date="2015-03" db="UniProtKB">
        <authorList>
            <consortium name="EnsemblPlants"/>
        </authorList>
    </citation>
    <scope>IDENTIFICATION</scope>
</reference>
<dbReference type="HOGENOM" id="CLU_000837_25_4_1"/>
<dbReference type="Gene3D" id="3.80.10.10">
    <property type="entry name" value="Ribonuclease Inhibitor"/>
    <property type="match status" value="1"/>
</dbReference>
<keyword evidence="2" id="KW-0547">Nucleotide-binding</keyword>
<dbReference type="Pfam" id="PF23559">
    <property type="entry name" value="WHD_DRP"/>
    <property type="match status" value="1"/>
</dbReference>
<dbReference type="InterPro" id="IPR036388">
    <property type="entry name" value="WH-like_DNA-bd_sf"/>
</dbReference>
<accession>A0A0D3AF79</accession>
<dbReference type="InterPro" id="IPR042197">
    <property type="entry name" value="Apaf_helical"/>
</dbReference>
<dbReference type="PRINTS" id="PR00364">
    <property type="entry name" value="DISEASERSIST"/>
</dbReference>
<dbReference type="eggNOG" id="KOG4658">
    <property type="taxonomic scope" value="Eukaryota"/>
</dbReference>